<evidence type="ECO:0000313" key="2">
    <source>
        <dbReference type="EMBL" id="KAL0202240.1"/>
    </source>
</evidence>
<sequence length="76" mass="9020">TDDCCACCDCRTLPKRVWQKVLAVIMKESVFVLLWPLIPLFFCNFIFYYNLYVCPFYTAALVKRTLLQTDTQQQRI</sequence>
<protein>
    <submittedName>
        <fullName evidence="2">Uncharacterized protein</fullName>
    </submittedName>
</protein>
<reference evidence="2 3" key="1">
    <citation type="submission" date="2024-05" db="EMBL/GenBank/DDBJ databases">
        <title>Genome sequencing and assembly of Indian major carp, Cirrhinus mrigala (Hamilton, 1822).</title>
        <authorList>
            <person name="Mohindra V."/>
            <person name="Chowdhury L.M."/>
            <person name="Lal K."/>
            <person name="Jena J.K."/>
        </authorList>
    </citation>
    <scope>NUCLEOTIDE SEQUENCE [LARGE SCALE GENOMIC DNA]</scope>
    <source>
        <strain evidence="2">CM1030</strain>
        <tissue evidence="2">Blood</tissue>
    </source>
</reference>
<evidence type="ECO:0000256" key="1">
    <source>
        <dbReference type="SAM" id="Phobius"/>
    </source>
</evidence>
<evidence type="ECO:0000313" key="3">
    <source>
        <dbReference type="Proteomes" id="UP001529510"/>
    </source>
</evidence>
<keyword evidence="1" id="KW-0472">Membrane</keyword>
<proteinExistence type="predicted"/>
<gene>
    <name evidence="2" type="ORF">M9458_000258</name>
</gene>
<feature type="non-terminal residue" evidence="2">
    <location>
        <position position="1"/>
    </location>
</feature>
<dbReference type="AlphaFoldDB" id="A0ABD0RVU1"/>
<name>A0ABD0RVU1_CIRMR</name>
<organism evidence="2 3">
    <name type="scientific">Cirrhinus mrigala</name>
    <name type="common">Mrigala</name>
    <dbReference type="NCBI Taxonomy" id="683832"/>
    <lineage>
        <taxon>Eukaryota</taxon>
        <taxon>Metazoa</taxon>
        <taxon>Chordata</taxon>
        <taxon>Craniata</taxon>
        <taxon>Vertebrata</taxon>
        <taxon>Euteleostomi</taxon>
        <taxon>Actinopterygii</taxon>
        <taxon>Neopterygii</taxon>
        <taxon>Teleostei</taxon>
        <taxon>Ostariophysi</taxon>
        <taxon>Cypriniformes</taxon>
        <taxon>Cyprinidae</taxon>
        <taxon>Labeoninae</taxon>
        <taxon>Labeonini</taxon>
        <taxon>Cirrhinus</taxon>
    </lineage>
</organism>
<accession>A0ABD0RVU1</accession>
<keyword evidence="3" id="KW-1185">Reference proteome</keyword>
<comment type="caution">
    <text evidence="2">The sequence shown here is derived from an EMBL/GenBank/DDBJ whole genome shotgun (WGS) entry which is preliminary data.</text>
</comment>
<keyword evidence="1" id="KW-0812">Transmembrane</keyword>
<dbReference type="Proteomes" id="UP001529510">
    <property type="component" value="Unassembled WGS sequence"/>
</dbReference>
<keyword evidence="1" id="KW-1133">Transmembrane helix</keyword>
<feature type="transmembrane region" description="Helical" evidence="1">
    <location>
        <begin position="30"/>
        <end position="49"/>
    </location>
</feature>
<dbReference type="EMBL" id="JAMKFB020000001">
    <property type="protein sequence ID" value="KAL0202240.1"/>
    <property type="molecule type" value="Genomic_DNA"/>
</dbReference>